<evidence type="ECO:0000313" key="8">
    <source>
        <dbReference type="Proteomes" id="UP000480266"/>
    </source>
</evidence>
<comment type="similarity">
    <text evidence="1 5">Belongs to the universal ribosomal protein uL30 family.</text>
</comment>
<dbReference type="GO" id="GO:0003735">
    <property type="term" value="F:structural constituent of ribosome"/>
    <property type="evidence" value="ECO:0007669"/>
    <property type="project" value="InterPro"/>
</dbReference>
<evidence type="ECO:0000256" key="1">
    <source>
        <dbReference type="ARBA" id="ARBA00007594"/>
    </source>
</evidence>
<evidence type="ECO:0000256" key="2">
    <source>
        <dbReference type="ARBA" id="ARBA00011838"/>
    </source>
</evidence>
<comment type="subunit">
    <text evidence="2 5">Part of the 50S ribosomal subunit.</text>
</comment>
<dbReference type="AlphaFoldDB" id="A0A7C9RIY3"/>
<dbReference type="GO" id="GO:0015934">
    <property type="term" value="C:large ribosomal subunit"/>
    <property type="evidence" value="ECO:0007669"/>
    <property type="project" value="InterPro"/>
</dbReference>
<dbReference type="NCBIfam" id="TIGR01308">
    <property type="entry name" value="rpmD_bact"/>
    <property type="match status" value="1"/>
</dbReference>
<dbReference type="InterPro" id="IPR005996">
    <property type="entry name" value="Ribosomal_uL30_bac-type"/>
</dbReference>
<dbReference type="HAMAP" id="MF_01371_B">
    <property type="entry name" value="Ribosomal_uL30_B"/>
    <property type="match status" value="1"/>
</dbReference>
<evidence type="ECO:0000256" key="5">
    <source>
        <dbReference type="HAMAP-Rule" id="MF_01371"/>
    </source>
</evidence>
<dbReference type="SUPFAM" id="SSF55129">
    <property type="entry name" value="Ribosomal protein L30p/L7e"/>
    <property type="match status" value="1"/>
</dbReference>
<name>A0A7C9RIY3_9BRAD</name>
<keyword evidence="3 5" id="KW-0689">Ribosomal protein</keyword>
<evidence type="ECO:0000313" key="7">
    <source>
        <dbReference type="EMBL" id="NGX98397.1"/>
    </source>
</evidence>
<organism evidence="7 8">
    <name type="scientific">Candidatus Afipia apatlaquensis</name>
    <dbReference type="NCBI Taxonomy" id="2712852"/>
    <lineage>
        <taxon>Bacteria</taxon>
        <taxon>Pseudomonadati</taxon>
        <taxon>Pseudomonadota</taxon>
        <taxon>Alphaproteobacteria</taxon>
        <taxon>Hyphomicrobiales</taxon>
        <taxon>Nitrobacteraceae</taxon>
        <taxon>Afipia</taxon>
    </lineage>
</organism>
<comment type="caution">
    <text evidence="7">The sequence shown here is derived from an EMBL/GenBank/DDBJ whole genome shotgun (WGS) entry which is preliminary data.</text>
</comment>
<dbReference type="GO" id="GO:0006412">
    <property type="term" value="P:translation"/>
    <property type="evidence" value="ECO:0007669"/>
    <property type="project" value="UniProtKB-UniRule"/>
</dbReference>
<reference evidence="7" key="1">
    <citation type="submission" date="2020-02" db="EMBL/GenBank/DDBJ databases">
        <title>Draft genome sequence of Candidatus Afipia apatlaquensis IBT-C3, a potential strain for decolorization of textile dyes.</title>
        <authorList>
            <person name="Sanchez-Reyes A."/>
            <person name="Breton-Deval L."/>
            <person name="Mangelson H."/>
            <person name="Sanchez-Flores A."/>
        </authorList>
    </citation>
    <scope>NUCLEOTIDE SEQUENCE [LARGE SCALE GENOMIC DNA]</scope>
    <source>
        <strain evidence="7">IBT-C3</strain>
    </source>
</reference>
<dbReference type="EMBL" id="JAAMRR010001284">
    <property type="protein sequence ID" value="NGX98397.1"/>
    <property type="molecule type" value="Genomic_DNA"/>
</dbReference>
<dbReference type="InterPro" id="IPR016082">
    <property type="entry name" value="Ribosomal_uL30_ferredoxin-like"/>
</dbReference>
<evidence type="ECO:0000256" key="4">
    <source>
        <dbReference type="ARBA" id="ARBA00023274"/>
    </source>
</evidence>
<accession>A0A7C9RIY3</accession>
<dbReference type="CDD" id="cd01658">
    <property type="entry name" value="Ribosomal_L30"/>
    <property type="match status" value="1"/>
</dbReference>
<keyword evidence="8" id="KW-1185">Reference proteome</keyword>
<sequence>MPPATLTIEQIRSPIRRPGDQRATLIGLGLNRIGRFIELPDTPATRGMIAKVGHLIRVVYATSELDAFAAEVTAEYRDILIGQGSRVVRGNVLWDQFEAAVAEYHASHGKRDRRLLEVVNELSVAKVLVDDPALQAARIEYEPDLLPDGRRIDFVVDRGRDNLYVEVKTVRPKTKATREAYSKFEKRKKYHPENVEFIVNPQQMGGAIYGDAFASRSHFLEYTMDFEERLAAAKAIRPGPGVLVFCGNGFAWRKSNLEDWADFYHLGRHRADDPFGPMEKDHIEKKTIELKRNVDHFAWLQRPFEQARRSGLTFPIRGPAFGRGR</sequence>
<dbReference type="Pfam" id="PF00327">
    <property type="entry name" value="Ribosomal_L30"/>
    <property type="match status" value="1"/>
</dbReference>
<dbReference type="Gene3D" id="3.30.1390.20">
    <property type="entry name" value="Ribosomal protein L30, ferredoxin-like fold domain"/>
    <property type="match status" value="1"/>
</dbReference>
<keyword evidence="4 5" id="KW-0687">Ribonucleoprotein</keyword>
<feature type="domain" description="Large ribosomal subunit protein uL30-like ferredoxin-like fold" evidence="6">
    <location>
        <begin position="7"/>
        <end position="56"/>
    </location>
</feature>
<gene>
    <name evidence="5 7" type="primary">rpmD</name>
    <name evidence="7" type="ORF">G4V63_25290</name>
</gene>
<protein>
    <recommendedName>
        <fullName evidence="5">Large ribosomal subunit protein uL30</fullName>
    </recommendedName>
</protein>
<dbReference type="Proteomes" id="UP000480266">
    <property type="component" value="Unassembled WGS sequence"/>
</dbReference>
<proteinExistence type="inferred from homology"/>
<dbReference type="InterPro" id="IPR036919">
    <property type="entry name" value="Ribo_uL30_ferredoxin-like_sf"/>
</dbReference>
<evidence type="ECO:0000259" key="6">
    <source>
        <dbReference type="Pfam" id="PF00327"/>
    </source>
</evidence>
<evidence type="ECO:0000256" key="3">
    <source>
        <dbReference type="ARBA" id="ARBA00022980"/>
    </source>
</evidence>